<reference evidence="1" key="1">
    <citation type="submission" date="2022-01" db="EMBL/GenBank/DDBJ databases">
        <authorList>
            <person name="King R."/>
        </authorList>
    </citation>
    <scope>NUCLEOTIDE SEQUENCE</scope>
</reference>
<accession>A0A9P0HDV6</accession>
<organism evidence="1 2">
    <name type="scientific">Nezara viridula</name>
    <name type="common">Southern green stink bug</name>
    <name type="synonym">Cimex viridulus</name>
    <dbReference type="NCBI Taxonomy" id="85310"/>
    <lineage>
        <taxon>Eukaryota</taxon>
        <taxon>Metazoa</taxon>
        <taxon>Ecdysozoa</taxon>
        <taxon>Arthropoda</taxon>
        <taxon>Hexapoda</taxon>
        <taxon>Insecta</taxon>
        <taxon>Pterygota</taxon>
        <taxon>Neoptera</taxon>
        <taxon>Paraneoptera</taxon>
        <taxon>Hemiptera</taxon>
        <taxon>Heteroptera</taxon>
        <taxon>Panheteroptera</taxon>
        <taxon>Pentatomomorpha</taxon>
        <taxon>Pentatomoidea</taxon>
        <taxon>Pentatomidae</taxon>
        <taxon>Pentatominae</taxon>
        <taxon>Nezara</taxon>
    </lineage>
</organism>
<protein>
    <submittedName>
        <fullName evidence="1">Uncharacterized protein</fullName>
    </submittedName>
</protein>
<proteinExistence type="predicted"/>
<evidence type="ECO:0000313" key="2">
    <source>
        <dbReference type="Proteomes" id="UP001152798"/>
    </source>
</evidence>
<dbReference type="EMBL" id="OV725080">
    <property type="protein sequence ID" value="CAH1400173.1"/>
    <property type="molecule type" value="Genomic_DNA"/>
</dbReference>
<name>A0A9P0HDV6_NEZVI</name>
<dbReference type="Proteomes" id="UP001152798">
    <property type="component" value="Chromosome 4"/>
</dbReference>
<keyword evidence="2" id="KW-1185">Reference proteome</keyword>
<sequence>MRRWERPQPRSGRPRFVLLRIKNHRMPTRMSLRSIRPETARALMVQVSRAGSGDSTPIHWWHLVRSSRYLSNPP</sequence>
<evidence type="ECO:0000313" key="1">
    <source>
        <dbReference type="EMBL" id="CAH1400173.1"/>
    </source>
</evidence>
<dbReference type="AlphaFoldDB" id="A0A9P0HDV6"/>
<gene>
    <name evidence="1" type="ORF">NEZAVI_LOCUS9472</name>
</gene>